<evidence type="ECO:0000313" key="3">
    <source>
        <dbReference type="EMBL" id="ATB27606.1"/>
    </source>
</evidence>
<evidence type="ECO:0000256" key="1">
    <source>
        <dbReference type="ARBA" id="ARBA00022801"/>
    </source>
</evidence>
<dbReference type="PANTHER" id="PTHR43794:SF11">
    <property type="entry name" value="AMIDOHYDROLASE-RELATED DOMAIN-CONTAINING PROTEIN"/>
    <property type="match status" value="1"/>
</dbReference>
<proteinExistence type="predicted"/>
<dbReference type="SUPFAM" id="SSF51556">
    <property type="entry name" value="Metallo-dependent hydrolases"/>
    <property type="match status" value="1"/>
</dbReference>
<dbReference type="Proteomes" id="UP000217289">
    <property type="component" value="Chromosome"/>
</dbReference>
<dbReference type="Gene3D" id="2.30.40.10">
    <property type="entry name" value="Urease, subunit C, domain 1"/>
    <property type="match status" value="1"/>
</dbReference>
<dbReference type="Pfam" id="PF01979">
    <property type="entry name" value="Amidohydro_1"/>
    <property type="match status" value="1"/>
</dbReference>
<reference evidence="3 4" key="1">
    <citation type="submission" date="2017-06" db="EMBL/GenBank/DDBJ databases">
        <authorList>
            <person name="Kim H.J."/>
            <person name="Triplett B.A."/>
        </authorList>
    </citation>
    <scope>NUCLEOTIDE SEQUENCE [LARGE SCALE GENOMIC DNA]</scope>
    <source>
        <strain evidence="3 4">DSM 14713</strain>
    </source>
</reference>
<dbReference type="CDD" id="cd01298">
    <property type="entry name" value="ATZ_TRZ_like"/>
    <property type="match status" value="1"/>
</dbReference>
<accession>A0A250I9G3</accession>
<sequence length="444" mass="47735">MTELCIRGCHALVPDAHGTLSIARDQDILIQGSRIAAIRPTGTPLEPQVTVLEGQRMLAIPGLINTHAHVSSVLFRGLAEDVSLERWFNDFIWALEGNLTEEDVYWGAQLGLIEMIESGVTTVADHSFFMDQVARAVEEAGTRAQLGWTSFSSRGPAALAETAAFAQRWKDGAGGRISTRMAPYSPYTCDDGTLRATVEHATRMGVGIHIHAAEEMNQTLASANRRGRTPIQVLKDTGVLGVPTLIAHAGGLMPQDLDLLARHRAHVGIAHAPKTSLKLGMGLAPVRALRKARVPVGLGTAGAASNNTLDLLESLRLLALTQKHDALDPEVMPVAEALDIATRGGAAALGLGAQLGTLAPGYQADIVLVDIQGTHWQPPHNLLAGLVYSARASDVQTVMVEGRVLMKARQLLTIDKVRVLEEVSRRMERLARLEPGSRIQRYAP</sequence>
<keyword evidence="1" id="KW-0378">Hydrolase</keyword>
<dbReference type="RefSeq" id="WP_095976388.1">
    <property type="nucleotide sequence ID" value="NZ_CP022163.1"/>
</dbReference>
<name>A0A250I9G3_9BACT</name>
<dbReference type="PANTHER" id="PTHR43794">
    <property type="entry name" value="AMINOHYDROLASE SSNA-RELATED"/>
    <property type="match status" value="1"/>
</dbReference>
<dbReference type="GO" id="GO:0016810">
    <property type="term" value="F:hydrolase activity, acting on carbon-nitrogen (but not peptide) bonds"/>
    <property type="evidence" value="ECO:0007669"/>
    <property type="project" value="InterPro"/>
</dbReference>
<keyword evidence="4" id="KW-1185">Reference proteome</keyword>
<dbReference type="InterPro" id="IPR032466">
    <property type="entry name" value="Metal_Hydrolase"/>
</dbReference>
<dbReference type="Gene3D" id="3.20.20.140">
    <property type="entry name" value="Metal-dependent hydrolases"/>
    <property type="match status" value="1"/>
</dbReference>
<evidence type="ECO:0000313" key="4">
    <source>
        <dbReference type="Proteomes" id="UP000217289"/>
    </source>
</evidence>
<dbReference type="EMBL" id="CP022163">
    <property type="protein sequence ID" value="ATB27606.1"/>
    <property type="molecule type" value="Genomic_DNA"/>
</dbReference>
<gene>
    <name evidence="3" type="ORF">MEBOL_001050</name>
</gene>
<dbReference type="KEGG" id="mbd:MEBOL_001050"/>
<evidence type="ECO:0000259" key="2">
    <source>
        <dbReference type="Pfam" id="PF01979"/>
    </source>
</evidence>
<dbReference type="InterPro" id="IPR006680">
    <property type="entry name" value="Amidohydro-rel"/>
</dbReference>
<dbReference type="InterPro" id="IPR050287">
    <property type="entry name" value="MTA/SAH_deaminase"/>
</dbReference>
<dbReference type="OrthoDB" id="9807210at2"/>
<dbReference type="InterPro" id="IPR011059">
    <property type="entry name" value="Metal-dep_hydrolase_composite"/>
</dbReference>
<dbReference type="AlphaFoldDB" id="A0A250I9G3"/>
<protein>
    <submittedName>
        <fullName evidence="3">S-adenosylhomocysteine deaminase</fullName>
    </submittedName>
</protein>
<organism evidence="3 4">
    <name type="scientific">Melittangium boletus DSM 14713</name>
    <dbReference type="NCBI Taxonomy" id="1294270"/>
    <lineage>
        <taxon>Bacteria</taxon>
        <taxon>Pseudomonadati</taxon>
        <taxon>Myxococcota</taxon>
        <taxon>Myxococcia</taxon>
        <taxon>Myxococcales</taxon>
        <taxon>Cystobacterineae</taxon>
        <taxon>Archangiaceae</taxon>
        <taxon>Melittangium</taxon>
    </lineage>
</organism>
<feature type="domain" description="Amidohydrolase-related" evidence="2">
    <location>
        <begin position="59"/>
        <end position="404"/>
    </location>
</feature>
<dbReference type="SUPFAM" id="SSF51338">
    <property type="entry name" value="Composite domain of metallo-dependent hydrolases"/>
    <property type="match status" value="2"/>
</dbReference>